<dbReference type="Proteomes" id="UP001222027">
    <property type="component" value="Unassembled WGS sequence"/>
</dbReference>
<dbReference type="AlphaFoldDB" id="A0AAX5KEA9"/>
<keyword evidence="3" id="KW-1185">Reference proteome</keyword>
<keyword evidence="1" id="KW-0812">Transmembrane</keyword>
<sequence>MRVSSESAAKKGEMKVDRRQGQAYKILLLYLTSRAGKDLSAEEAPLSSRIAAYLFDLGIGPYSQLMLTYLLLFSALSGYCFFVLCSSALGSCHVQASKSFFVALRRKLSQILRALMKTLFLILRAQLIKVLSSDENSTFLPASLTAYLTADSWVYLLTFHLKLQIMFSAPSYDLEDYIRTSTSMASSLGYFPGDNTSSFLDTASDPYPYFDTDTEFPITASDPVVDLNLRLETPYI</sequence>
<protein>
    <submittedName>
        <fullName evidence="2">Uncharacterized protein</fullName>
    </submittedName>
</protein>
<feature type="transmembrane region" description="Helical" evidence="1">
    <location>
        <begin position="139"/>
        <end position="158"/>
    </location>
</feature>
<evidence type="ECO:0000313" key="2">
    <source>
        <dbReference type="EMBL" id="KAJ8454251.1"/>
    </source>
</evidence>
<evidence type="ECO:0000313" key="3">
    <source>
        <dbReference type="Proteomes" id="UP001222027"/>
    </source>
</evidence>
<name>A0AAX5KEA9_ENSVE</name>
<accession>A0AAX5KEA9</accession>
<keyword evidence="1" id="KW-0472">Membrane</keyword>
<comment type="caution">
    <text evidence="2">The sequence shown here is derived from an EMBL/GenBank/DDBJ whole genome shotgun (WGS) entry which is preliminary data.</text>
</comment>
<evidence type="ECO:0000256" key="1">
    <source>
        <dbReference type="SAM" id="Phobius"/>
    </source>
</evidence>
<feature type="transmembrane region" description="Helical" evidence="1">
    <location>
        <begin position="111"/>
        <end position="127"/>
    </location>
</feature>
<gene>
    <name evidence="2" type="ORF">OPV22_035222</name>
</gene>
<organism evidence="2 3">
    <name type="scientific">Ensete ventricosum</name>
    <name type="common">Abyssinian banana</name>
    <name type="synonym">Musa ensete</name>
    <dbReference type="NCBI Taxonomy" id="4639"/>
    <lineage>
        <taxon>Eukaryota</taxon>
        <taxon>Viridiplantae</taxon>
        <taxon>Streptophyta</taxon>
        <taxon>Embryophyta</taxon>
        <taxon>Tracheophyta</taxon>
        <taxon>Spermatophyta</taxon>
        <taxon>Magnoliopsida</taxon>
        <taxon>Liliopsida</taxon>
        <taxon>Zingiberales</taxon>
        <taxon>Musaceae</taxon>
        <taxon>Ensete</taxon>
    </lineage>
</organism>
<keyword evidence="1" id="KW-1133">Transmembrane helix</keyword>
<proteinExistence type="predicted"/>
<dbReference type="EMBL" id="JAQQAF010000395">
    <property type="protein sequence ID" value="KAJ8454251.1"/>
    <property type="molecule type" value="Genomic_DNA"/>
</dbReference>
<feature type="transmembrane region" description="Helical" evidence="1">
    <location>
        <begin position="66"/>
        <end position="90"/>
    </location>
</feature>
<reference evidence="2 3" key="1">
    <citation type="submission" date="2022-12" db="EMBL/GenBank/DDBJ databases">
        <title>Chromosome-scale assembly of the Ensete ventricosum genome.</title>
        <authorList>
            <person name="Dussert Y."/>
            <person name="Stocks J."/>
            <person name="Wendawek A."/>
            <person name="Woldeyes F."/>
            <person name="Nichols R.A."/>
            <person name="Borrell J.S."/>
        </authorList>
    </citation>
    <scope>NUCLEOTIDE SEQUENCE [LARGE SCALE GENOMIC DNA]</scope>
    <source>
        <strain evidence="3">cv. Maze</strain>
        <tissue evidence="2">Seeds</tissue>
    </source>
</reference>